<accession>A0A0C9WAE9</accession>
<evidence type="ECO:0000313" key="2">
    <source>
        <dbReference type="EMBL" id="KIJ60456.1"/>
    </source>
</evidence>
<dbReference type="GO" id="GO:0005525">
    <property type="term" value="F:GTP binding"/>
    <property type="evidence" value="ECO:0007669"/>
    <property type="project" value="InterPro"/>
</dbReference>
<dbReference type="Proteomes" id="UP000053820">
    <property type="component" value="Unassembled WGS sequence"/>
</dbReference>
<dbReference type="PROSITE" id="PS00675">
    <property type="entry name" value="SIGMA54_INTERACT_1"/>
    <property type="match status" value="1"/>
</dbReference>
<dbReference type="EMBL" id="KN839872">
    <property type="protein sequence ID" value="KIJ60456.1"/>
    <property type="molecule type" value="Genomic_DNA"/>
</dbReference>
<organism evidence="2 3">
    <name type="scientific">Hydnomerulius pinastri MD-312</name>
    <dbReference type="NCBI Taxonomy" id="994086"/>
    <lineage>
        <taxon>Eukaryota</taxon>
        <taxon>Fungi</taxon>
        <taxon>Dikarya</taxon>
        <taxon>Basidiomycota</taxon>
        <taxon>Agaricomycotina</taxon>
        <taxon>Agaricomycetes</taxon>
        <taxon>Agaricomycetidae</taxon>
        <taxon>Boletales</taxon>
        <taxon>Boletales incertae sedis</taxon>
        <taxon>Leucogyrophana</taxon>
    </lineage>
</organism>
<protein>
    <recommendedName>
        <fullName evidence="1">G domain-containing protein</fullName>
    </recommendedName>
</protein>
<reference evidence="2 3" key="1">
    <citation type="submission" date="2014-04" db="EMBL/GenBank/DDBJ databases">
        <title>Evolutionary Origins and Diversification of the Mycorrhizal Mutualists.</title>
        <authorList>
            <consortium name="DOE Joint Genome Institute"/>
            <consortium name="Mycorrhizal Genomics Consortium"/>
            <person name="Kohler A."/>
            <person name="Kuo A."/>
            <person name="Nagy L.G."/>
            <person name="Floudas D."/>
            <person name="Copeland A."/>
            <person name="Barry K.W."/>
            <person name="Cichocki N."/>
            <person name="Veneault-Fourrey C."/>
            <person name="LaButti K."/>
            <person name="Lindquist E.A."/>
            <person name="Lipzen A."/>
            <person name="Lundell T."/>
            <person name="Morin E."/>
            <person name="Murat C."/>
            <person name="Riley R."/>
            <person name="Ohm R."/>
            <person name="Sun H."/>
            <person name="Tunlid A."/>
            <person name="Henrissat B."/>
            <person name="Grigoriev I.V."/>
            <person name="Hibbett D.S."/>
            <person name="Martin F."/>
        </authorList>
    </citation>
    <scope>NUCLEOTIDE SEQUENCE [LARGE SCALE GENOMIC DNA]</scope>
    <source>
        <strain evidence="2 3">MD-312</strain>
    </source>
</reference>
<dbReference type="AlphaFoldDB" id="A0A0C9WAE9"/>
<dbReference type="OrthoDB" id="8954335at2759"/>
<dbReference type="SUPFAM" id="SSF52540">
    <property type="entry name" value="P-loop containing nucleoside triphosphate hydrolases"/>
    <property type="match status" value="1"/>
</dbReference>
<gene>
    <name evidence="2" type="ORF">HYDPIDRAFT_49765</name>
</gene>
<sequence length="126" mass="13408">RNIVLFGETGVGKSSIINAIAPGSTKTSNDALGCTDRVTCYEVTLPSGKVKLWDTPGLNEGSQGTAPAQKAMEDLRKFILSLAGSGGIDLLVYCMRSGRVRSAIKRTYEDVYGAICQRKVPVALVI</sequence>
<evidence type="ECO:0000313" key="3">
    <source>
        <dbReference type="Proteomes" id="UP000053820"/>
    </source>
</evidence>
<evidence type="ECO:0000259" key="1">
    <source>
        <dbReference type="Pfam" id="PF01926"/>
    </source>
</evidence>
<dbReference type="InterPro" id="IPR006073">
    <property type="entry name" value="GTP-bd"/>
</dbReference>
<dbReference type="InterPro" id="IPR027417">
    <property type="entry name" value="P-loop_NTPase"/>
</dbReference>
<dbReference type="InterPro" id="IPR025662">
    <property type="entry name" value="Sigma_54_int_dom_ATP-bd_1"/>
</dbReference>
<dbReference type="HOGENOM" id="CLU_050405_2_0_1"/>
<feature type="non-terminal residue" evidence="2">
    <location>
        <position position="126"/>
    </location>
</feature>
<feature type="non-terminal residue" evidence="2">
    <location>
        <position position="1"/>
    </location>
</feature>
<name>A0A0C9WAE9_9AGAM</name>
<feature type="domain" description="G" evidence="1">
    <location>
        <begin position="3"/>
        <end position="100"/>
    </location>
</feature>
<dbReference type="Gene3D" id="3.40.50.300">
    <property type="entry name" value="P-loop containing nucleotide triphosphate hydrolases"/>
    <property type="match status" value="1"/>
</dbReference>
<keyword evidence="3" id="KW-1185">Reference proteome</keyword>
<dbReference type="Pfam" id="PF01926">
    <property type="entry name" value="MMR_HSR1"/>
    <property type="match status" value="1"/>
</dbReference>
<proteinExistence type="predicted"/>